<protein>
    <submittedName>
        <fullName evidence="1">Uncharacterized protein</fullName>
    </submittedName>
</protein>
<dbReference type="GeneID" id="62236258"/>
<proteinExistence type="predicted"/>
<dbReference type="Proteomes" id="UP000783213">
    <property type="component" value="Unassembled WGS sequence"/>
</dbReference>
<reference evidence="1 2" key="1">
    <citation type="journal article" date="2020" name="Genome Biol. Evol.">
        <title>Comparative genomics of Sclerotiniaceae.</title>
        <authorList>
            <person name="Valero Jimenez C.A."/>
            <person name="Steentjes M."/>
            <person name="Scholten O.E."/>
            <person name="Van Kan J.A.L."/>
        </authorList>
    </citation>
    <scope>NUCLEOTIDE SEQUENCE [LARGE SCALE GENOMIC DNA]</scope>
    <source>
        <strain evidence="1 2">B1</strain>
    </source>
</reference>
<dbReference type="RefSeq" id="XP_038806581.1">
    <property type="nucleotide sequence ID" value="XM_038957108.1"/>
</dbReference>
<organism evidence="1 2">
    <name type="scientific">Botrytis deweyae</name>
    <dbReference type="NCBI Taxonomy" id="2478750"/>
    <lineage>
        <taxon>Eukaryota</taxon>
        <taxon>Fungi</taxon>
        <taxon>Dikarya</taxon>
        <taxon>Ascomycota</taxon>
        <taxon>Pezizomycotina</taxon>
        <taxon>Leotiomycetes</taxon>
        <taxon>Helotiales</taxon>
        <taxon>Sclerotiniaceae</taxon>
        <taxon>Botrytis</taxon>
    </lineage>
</organism>
<evidence type="ECO:0000313" key="1">
    <source>
        <dbReference type="EMBL" id="KAF7919167.1"/>
    </source>
</evidence>
<comment type="caution">
    <text evidence="1">The sequence shown here is derived from an EMBL/GenBank/DDBJ whole genome shotgun (WGS) entry which is preliminary data.</text>
</comment>
<keyword evidence="2" id="KW-1185">Reference proteome</keyword>
<accession>A0ABQ7IBI4</accession>
<gene>
    <name evidence="1" type="ORF">EAE98_009487</name>
</gene>
<evidence type="ECO:0000313" key="2">
    <source>
        <dbReference type="Proteomes" id="UP000783213"/>
    </source>
</evidence>
<sequence length="70" mass="7827">MVSESAALRNPANYNEIYSGLRVTDAKFHVGSQVWYYSCDDDGDIEILRALVTEGPTILFCGMMRILGHD</sequence>
<name>A0ABQ7IBI4_9HELO</name>
<dbReference type="EMBL" id="RCSX01000028">
    <property type="protein sequence ID" value="KAF7919167.1"/>
    <property type="molecule type" value="Genomic_DNA"/>
</dbReference>